<dbReference type="AlphaFoldDB" id="A0A1V9ENU3"/>
<dbReference type="EMBL" id="LVXG01000022">
    <property type="protein sequence ID" value="OQP47751.1"/>
    <property type="molecule type" value="Genomic_DNA"/>
</dbReference>
<feature type="compositionally biased region" description="Pro residues" evidence="1">
    <location>
        <begin position="46"/>
        <end position="66"/>
    </location>
</feature>
<sequence>MHYKLFNVIIAFLNIQYPIKMNCKVFVLALLVLIGSSCKHKEDPINTPPPQETPQSTPPHPTPSKPQDPNHHESDNDDHDGHHDGHDDDDCDHDHDCHHHDCHHHGKKHHRLPPGQEKKLHGDKSAKNYAPGHRKDK</sequence>
<proteinExistence type="predicted"/>
<comment type="caution">
    <text evidence="2">The sequence shown here is derived from an EMBL/GenBank/DDBJ whole genome shotgun (WGS) entry which is preliminary data.</text>
</comment>
<feature type="compositionally biased region" description="Basic residues" evidence="1">
    <location>
        <begin position="100"/>
        <end position="112"/>
    </location>
</feature>
<protein>
    <submittedName>
        <fullName evidence="2">Uncharacterized protein</fullName>
    </submittedName>
</protein>
<feature type="compositionally biased region" description="Basic and acidic residues" evidence="1">
    <location>
        <begin position="116"/>
        <end position="126"/>
    </location>
</feature>
<accession>A0A1V9ENU3</accession>
<feature type="compositionally biased region" description="Basic and acidic residues" evidence="1">
    <location>
        <begin position="68"/>
        <end position="99"/>
    </location>
</feature>
<feature type="region of interest" description="Disordered" evidence="1">
    <location>
        <begin position="39"/>
        <end position="137"/>
    </location>
</feature>
<keyword evidence="3" id="KW-1185">Reference proteome</keyword>
<name>A0A1V9ENU3_9BACT</name>
<evidence type="ECO:0000256" key="1">
    <source>
        <dbReference type="SAM" id="MobiDB-lite"/>
    </source>
</evidence>
<reference evidence="3" key="1">
    <citation type="submission" date="2016-04" db="EMBL/GenBank/DDBJ databases">
        <authorList>
            <person name="Chen L."/>
            <person name="Zhuang W."/>
            <person name="Wang G."/>
        </authorList>
    </citation>
    <scope>NUCLEOTIDE SEQUENCE [LARGE SCALE GENOMIC DNA]</scope>
    <source>
        <strain evidence="3">17621</strain>
    </source>
</reference>
<dbReference type="Proteomes" id="UP000192610">
    <property type="component" value="Unassembled WGS sequence"/>
</dbReference>
<organism evidence="2 3">
    <name type="scientific">Niastella yeongjuensis</name>
    <dbReference type="NCBI Taxonomy" id="354355"/>
    <lineage>
        <taxon>Bacteria</taxon>
        <taxon>Pseudomonadati</taxon>
        <taxon>Bacteroidota</taxon>
        <taxon>Chitinophagia</taxon>
        <taxon>Chitinophagales</taxon>
        <taxon>Chitinophagaceae</taxon>
        <taxon>Niastella</taxon>
    </lineage>
</organism>
<evidence type="ECO:0000313" key="3">
    <source>
        <dbReference type="Proteomes" id="UP000192610"/>
    </source>
</evidence>
<gene>
    <name evidence="2" type="ORF">A4H97_30775</name>
</gene>
<evidence type="ECO:0000313" key="2">
    <source>
        <dbReference type="EMBL" id="OQP47751.1"/>
    </source>
</evidence>